<proteinExistence type="predicted"/>
<evidence type="ECO:0000256" key="1">
    <source>
        <dbReference type="SAM" id="MobiDB-lite"/>
    </source>
</evidence>
<dbReference type="PANTHER" id="PTHR33164">
    <property type="entry name" value="TRANSCRIPTIONAL REGULATOR, MARR FAMILY"/>
    <property type="match status" value="1"/>
</dbReference>
<dbReference type="RefSeq" id="WP_283739029.1">
    <property type="nucleotide sequence ID" value="NZ_JASJEV010000001.1"/>
</dbReference>
<reference evidence="3 4" key="1">
    <citation type="submission" date="2023-05" db="EMBL/GenBank/DDBJ databases">
        <title>Chelatococcus sp. nov., a moderately thermophilic bacterium isolated from hot spring microbial mat.</title>
        <authorList>
            <person name="Hu C.-J."/>
            <person name="Li W.-J."/>
        </authorList>
    </citation>
    <scope>NUCLEOTIDE SEQUENCE [LARGE SCALE GENOMIC DNA]</scope>
    <source>
        <strain evidence="3 4">SYSU G07232</strain>
    </source>
</reference>
<dbReference type="Pfam" id="PF01047">
    <property type="entry name" value="MarR"/>
    <property type="match status" value="1"/>
</dbReference>
<feature type="region of interest" description="Disordered" evidence="1">
    <location>
        <begin position="1"/>
        <end position="21"/>
    </location>
</feature>
<sequence length="167" mass="18436">MTSRRGGEPHSPRMAADVEEPAGEAVRLGPLADYIGYHLRLAQEASFRAFAQRVGDEDLKPQRFAMLTLIRENPGLTQAALGRASGRDKSTVTPALDDLERRGLITRERTARDRRSYAVRLTPEGEAVLAELTRHAAAHDRALDEIVGRENKAEFLNLLRRIAAALG</sequence>
<dbReference type="PRINTS" id="PR00598">
    <property type="entry name" value="HTHMARR"/>
</dbReference>
<name>A0ABT7ACF2_9HYPH</name>
<gene>
    <name evidence="3" type="ORF">QNA08_02205</name>
</gene>
<keyword evidence="4" id="KW-1185">Reference proteome</keyword>
<dbReference type="SUPFAM" id="SSF46785">
    <property type="entry name" value="Winged helix' DNA-binding domain"/>
    <property type="match status" value="1"/>
</dbReference>
<feature type="domain" description="HTH marR-type" evidence="2">
    <location>
        <begin position="32"/>
        <end position="164"/>
    </location>
</feature>
<dbReference type="InterPro" id="IPR036388">
    <property type="entry name" value="WH-like_DNA-bd_sf"/>
</dbReference>
<dbReference type="PROSITE" id="PS50995">
    <property type="entry name" value="HTH_MARR_2"/>
    <property type="match status" value="1"/>
</dbReference>
<organism evidence="3 4">
    <name type="scientific">Chelatococcus albus</name>
    <dbReference type="NCBI Taxonomy" id="3047466"/>
    <lineage>
        <taxon>Bacteria</taxon>
        <taxon>Pseudomonadati</taxon>
        <taxon>Pseudomonadota</taxon>
        <taxon>Alphaproteobacteria</taxon>
        <taxon>Hyphomicrobiales</taxon>
        <taxon>Chelatococcaceae</taxon>
        <taxon>Chelatococcus</taxon>
    </lineage>
</organism>
<dbReference type="EMBL" id="JASJEV010000001">
    <property type="protein sequence ID" value="MDJ1157050.1"/>
    <property type="molecule type" value="Genomic_DNA"/>
</dbReference>
<dbReference type="Proteomes" id="UP001321492">
    <property type="component" value="Unassembled WGS sequence"/>
</dbReference>
<protein>
    <submittedName>
        <fullName evidence="3">MarR family transcriptional regulator</fullName>
    </submittedName>
</protein>
<dbReference type="InterPro" id="IPR039422">
    <property type="entry name" value="MarR/SlyA-like"/>
</dbReference>
<feature type="compositionally biased region" description="Basic and acidic residues" evidence="1">
    <location>
        <begin position="1"/>
        <end position="11"/>
    </location>
</feature>
<evidence type="ECO:0000313" key="4">
    <source>
        <dbReference type="Proteomes" id="UP001321492"/>
    </source>
</evidence>
<accession>A0ABT7ACF2</accession>
<dbReference type="InterPro" id="IPR000835">
    <property type="entry name" value="HTH_MarR-typ"/>
</dbReference>
<dbReference type="PANTHER" id="PTHR33164:SF43">
    <property type="entry name" value="HTH-TYPE TRANSCRIPTIONAL REPRESSOR YETL"/>
    <property type="match status" value="1"/>
</dbReference>
<comment type="caution">
    <text evidence="3">The sequence shown here is derived from an EMBL/GenBank/DDBJ whole genome shotgun (WGS) entry which is preliminary data.</text>
</comment>
<dbReference type="InterPro" id="IPR036390">
    <property type="entry name" value="WH_DNA-bd_sf"/>
</dbReference>
<evidence type="ECO:0000313" key="3">
    <source>
        <dbReference type="EMBL" id="MDJ1157050.1"/>
    </source>
</evidence>
<dbReference type="SMART" id="SM00347">
    <property type="entry name" value="HTH_MARR"/>
    <property type="match status" value="1"/>
</dbReference>
<dbReference type="Gene3D" id="1.10.10.10">
    <property type="entry name" value="Winged helix-like DNA-binding domain superfamily/Winged helix DNA-binding domain"/>
    <property type="match status" value="1"/>
</dbReference>
<evidence type="ECO:0000259" key="2">
    <source>
        <dbReference type="PROSITE" id="PS50995"/>
    </source>
</evidence>